<name>A0A9Q8UV12_PASFU</name>
<dbReference type="GO" id="GO:0006338">
    <property type="term" value="P:chromatin remodeling"/>
    <property type="evidence" value="ECO:0007669"/>
    <property type="project" value="UniProtKB-ARBA"/>
</dbReference>
<dbReference type="OrthoDB" id="2630497at2759"/>
<dbReference type="InterPro" id="IPR000953">
    <property type="entry name" value="Chromo/chromo_shadow_dom"/>
</dbReference>
<comment type="subunit">
    <text evidence="1">Component of the NuA4 histone acetyltransferase complex.</text>
</comment>
<dbReference type="InterPro" id="IPR023780">
    <property type="entry name" value="Chromo_domain"/>
</dbReference>
<dbReference type="AlphaFoldDB" id="A0A9Q8UV12"/>
<evidence type="ECO:0000259" key="3">
    <source>
        <dbReference type="PROSITE" id="PS50013"/>
    </source>
</evidence>
<dbReference type="Gene3D" id="2.40.50.40">
    <property type="match status" value="1"/>
</dbReference>
<dbReference type="CDD" id="cd00024">
    <property type="entry name" value="CD_CSD"/>
    <property type="match status" value="1"/>
</dbReference>
<dbReference type="SMART" id="SM00298">
    <property type="entry name" value="CHROMO"/>
    <property type="match status" value="1"/>
</dbReference>
<evidence type="ECO:0000256" key="1">
    <source>
        <dbReference type="ARBA" id="ARBA00011353"/>
    </source>
</evidence>
<sequence length="430" mass="47435">MSSSQQHYNTLEDENYNQPGPSRVDGDKEFWELDEIKGDRVRDDGSMEFYVSWEGYSPDHNSWEPVSSFEACPAFLSDWLKDTDTRIPTLDNIETVVSFAPEGGFIVKRSGQVDDAWCPMEMMPFDMVREFTAADRDIDELSDDDAMQIDQPASVAHSVAGYKAASSQTLPQQDSSAAVQDLQQQVTAAKAESAHLRGQLSTYTEQLQGARSSIATADQQKSQRLEQIRQDAALKSELEAQLRDVKGQNMSLREKVLRLEVPQAPSNAFGPSMQDLQEMAAFDRELKATIPAGTCYDLDMPGHAKTTHECRDPGHDVNRSTTSCAACVAKVPPDPEILAIFRSGVAAYFHPACNAAFEESAEGQNKDYLCNCQNLPRCSQCFHATVTTFGMKAAAVKNAGLDKKCGLCDKMMIHVEEVVVRCAVCLGMMP</sequence>
<organism evidence="4 5">
    <name type="scientific">Passalora fulva</name>
    <name type="common">Tomato leaf mold</name>
    <name type="synonym">Cladosporium fulvum</name>
    <dbReference type="NCBI Taxonomy" id="5499"/>
    <lineage>
        <taxon>Eukaryota</taxon>
        <taxon>Fungi</taxon>
        <taxon>Dikarya</taxon>
        <taxon>Ascomycota</taxon>
        <taxon>Pezizomycotina</taxon>
        <taxon>Dothideomycetes</taxon>
        <taxon>Dothideomycetidae</taxon>
        <taxon>Mycosphaerellales</taxon>
        <taxon>Mycosphaerellaceae</taxon>
        <taxon>Fulvia</taxon>
    </lineage>
</organism>
<evidence type="ECO:0000313" key="4">
    <source>
        <dbReference type="EMBL" id="UJO23352.1"/>
    </source>
</evidence>
<reference evidence="4" key="1">
    <citation type="submission" date="2021-12" db="EMBL/GenBank/DDBJ databases">
        <authorList>
            <person name="Zaccaron A."/>
            <person name="Stergiopoulos I."/>
        </authorList>
    </citation>
    <scope>NUCLEOTIDE SEQUENCE</scope>
    <source>
        <strain evidence="4">Race5_Kim</strain>
    </source>
</reference>
<dbReference type="KEGG" id="ffu:CLAFUR5_12583"/>
<evidence type="ECO:0000256" key="2">
    <source>
        <dbReference type="SAM" id="MobiDB-lite"/>
    </source>
</evidence>
<reference evidence="4" key="2">
    <citation type="journal article" date="2022" name="Microb. Genom.">
        <title>A chromosome-scale genome assembly of the tomato pathogen Cladosporium fulvum reveals a compartmentalized genome architecture and the presence of a dispensable chromosome.</title>
        <authorList>
            <person name="Zaccaron A.Z."/>
            <person name="Chen L.H."/>
            <person name="Samaras A."/>
            <person name="Stergiopoulos I."/>
        </authorList>
    </citation>
    <scope>NUCLEOTIDE SEQUENCE</scope>
    <source>
        <strain evidence="4">Race5_Kim</strain>
    </source>
</reference>
<dbReference type="PROSITE" id="PS50013">
    <property type="entry name" value="CHROMO_2"/>
    <property type="match status" value="1"/>
</dbReference>
<feature type="domain" description="Chromo" evidence="3">
    <location>
        <begin position="31"/>
        <end position="91"/>
    </location>
</feature>
<keyword evidence="5" id="KW-1185">Reference proteome</keyword>
<dbReference type="CDD" id="cd14686">
    <property type="entry name" value="bZIP"/>
    <property type="match status" value="1"/>
</dbReference>
<feature type="region of interest" description="Disordered" evidence="2">
    <location>
        <begin position="1"/>
        <end position="28"/>
    </location>
</feature>
<accession>A0A9Q8UV12</accession>
<evidence type="ECO:0000313" key="5">
    <source>
        <dbReference type="Proteomes" id="UP000756132"/>
    </source>
</evidence>
<dbReference type="SUPFAM" id="SSF54160">
    <property type="entry name" value="Chromo domain-like"/>
    <property type="match status" value="1"/>
</dbReference>
<dbReference type="EMBL" id="CP090173">
    <property type="protein sequence ID" value="UJO23352.1"/>
    <property type="molecule type" value="Genomic_DNA"/>
</dbReference>
<protein>
    <recommendedName>
        <fullName evidence="3">Chromo domain-containing protein</fullName>
    </recommendedName>
</protein>
<dbReference type="GeneID" id="71992461"/>
<dbReference type="RefSeq" id="XP_047767718.1">
    <property type="nucleotide sequence ID" value="XM_047911731.1"/>
</dbReference>
<dbReference type="Pfam" id="PF00385">
    <property type="entry name" value="Chromo"/>
    <property type="match status" value="1"/>
</dbReference>
<gene>
    <name evidence="4" type="ORF">CLAFUR5_12583</name>
</gene>
<dbReference type="Proteomes" id="UP000756132">
    <property type="component" value="Chromosome 11"/>
</dbReference>
<proteinExistence type="predicted"/>
<dbReference type="InterPro" id="IPR016197">
    <property type="entry name" value="Chromo-like_dom_sf"/>
</dbReference>